<organism evidence="2 3">
    <name type="scientific">Colletotrichum asianum</name>
    <dbReference type="NCBI Taxonomy" id="702518"/>
    <lineage>
        <taxon>Eukaryota</taxon>
        <taxon>Fungi</taxon>
        <taxon>Dikarya</taxon>
        <taxon>Ascomycota</taxon>
        <taxon>Pezizomycotina</taxon>
        <taxon>Sordariomycetes</taxon>
        <taxon>Hypocreomycetidae</taxon>
        <taxon>Glomerellales</taxon>
        <taxon>Glomerellaceae</taxon>
        <taxon>Colletotrichum</taxon>
        <taxon>Colletotrichum gloeosporioides species complex</taxon>
    </lineage>
</organism>
<feature type="compositionally biased region" description="Low complexity" evidence="1">
    <location>
        <begin position="291"/>
        <end position="304"/>
    </location>
</feature>
<evidence type="ECO:0000313" key="2">
    <source>
        <dbReference type="EMBL" id="KAF0331903.1"/>
    </source>
</evidence>
<name>A0A8H3WPM4_9PEZI</name>
<feature type="compositionally biased region" description="Basic residues" evidence="1">
    <location>
        <begin position="417"/>
        <end position="426"/>
    </location>
</feature>
<proteinExistence type="predicted"/>
<dbReference type="OrthoDB" id="5365701at2759"/>
<feature type="compositionally biased region" description="Basic and acidic residues" evidence="1">
    <location>
        <begin position="337"/>
        <end position="346"/>
    </location>
</feature>
<feature type="region of interest" description="Disordered" evidence="1">
    <location>
        <begin position="289"/>
        <end position="472"/>
    </location>
</feature>
<feature type="compositionally biased region" description="Basic residues" evidence="1">
    <location>
        <begin position="347"/>
        <end position="360"/>
    </location>
</feature>
<feature type="compositionally biased region" description="Basic and acidic residues" evidence="1">
    <location>
        <begin position="427"/>
        <end position="450"/>
    </location>
</feature>
<dbReference type="EMBL" id="WOWK01000002">
    <property type="protein sequence ID" value="KAF0331903.1"/>
    <property type="molecule type" value="Genomic_DNA"/>
</dbReference>
<evidence type="ECO:0008006" key="4">
    <source>
        <dbReference type="Google" id="ProtNLM"/>
    </source>
</evidence>
<protein>
    <recommendedName>
        <fullName evidence="4">Fungal N-terminal domain-containing protein</fullName>
    </recommendedName>
</protein>
<evidence type="ECO:0000313" key="3">
    <source>
        <dbReference type="Proteomes" id="UP000434172"/>
    </source>
</evidence>
<feature type="compositionally biased region" description="Low complexity" evidence="1">
    <location>
        <begin position="387"/>
        <end position="398"/>
    </location>
</feature>
<dbReference type="Proteomes" id="UP000434172">
    <property type="component" value="Unassembled WGS sequence"/>
</dbReference>
<feature type="compositionally biased region" description="Basic and acidic residues" evidence="1">
    <location>
        <begin position="402"/>
        <end position="416"/>
    </location>
</feature>
<accession>A0A8H3WPM4</accession>
<comment type="caution">
    <text evidence="2">The sequence shown here is derived from an EMBL/GenBank/DDBJ whole genome shotgun (WGS) entry which is preliminary data.</text>
</comment>
<feature type="compositionally biased region" description="Polar residues" evidence="1">
    <location>
        <begin position="311"/>
        <end position="335"/>
    </location>
</feature>
<sequence length="472" mass="52280">MDPITIITAAASLAGAVLTASLKIKNTLDHLDNAPQNVCDIAEEIYAVQYALSQVEDVVRRDPNVIDRLALEDVFALAVKGCHATLLLIHKEYEQLFAKSDWKTKILVLWKDGEMTRLLGRLDRKKATLTLLTQTLNLRSTQDIKDLLIQNQSTLVAARQDSFETVPIKTGPGAKAADPAEEDQLDSVYGDNESILSTTEFDFDYDLINTKTYRRALARAQAASRIPKSAPMNVDKPLPELVEQASPASSEPVAEEKLDDVTESINLSGETLASQYTLSRATTLLPEYEAVESSAPSPVSSTTSVEKHVQSETNLSNSQHQVPVPQSTSETSLASEPSKDEKDPKRLRGKIHRHASRGRLHQVDGDEKPHRRRPHGRPPFLKATEDSSPFASSQSLPSEAAMKQEDAAGNEQDGKRDKARQRHKCGRRAEIRQRHQKGVEEAIGKVEDTMRQLSLADPPSLRRERGRRRQAA</sequence>
<dbReference type="AlphaFoldDB" id="A0A8H3WPM4"/>
<keyword evidence="3" id="KW-1185">Reference proteome</keyword>
<gene>
    <name evidence="2" type="ORF">GQ607_001023</name>
</gene>
<reference evidence="2 3" key="1">
    <citation type="submission" date="2019-12" db="EMBL/GenBank/DDBJ databases">
        <title>A genome sequence resource for the geographically widespread anthracnose pathogen Colletotrichum asianum.</title>
        <authorList>
            <person name="Meng Y."/>
        </authorList>
    </citation>
    <scope>NUCLEOTIDE SEQUENCE [LARGE SCALE GENOMIC DNA]</scope>
    <source>
        <strain evidence="2 3">ICMP 18580</strain>
    </source>
</reference>
<evidence type="ECO:0000256" key="1">
    <source>
        <dbReference type="SAM" id="MobiDB-lite"/>
    </source>
</evidence>